<dbReference type="InterPro" id="IPR009056">
    <property type="entry name" value="Cyt_c-like_dom"/>
</dbReference>
<evidence type="ECO:0000259" key="11">
    <source>
        <dbReference type="PROSITE" id="PS51007"/>
    </source>
</evidence>
<feature type="binding site" description="axial binding residue" evidence="9">
    <location>
        <position position="99"/>
    </location>
    <ligand>
        <name>heme c</name>
        <dbReference type="ChEBI" id="CHEBI:61717"/>
        <label>1</label>
    </ligand>
    <ligandPart>
        <name>Fe</name>
        <dbReference type="ChEBI" id="CHEBI:18248"/>
    </ligandPart>
</feature>
<sequence length="367" mass="40188">MGLVKNTIAVMCLIATGPVVAAAGDTADHADYLKALRGQYSEGQSYWPLAITTDNIAPAPMQALPQPEKADAGKVALGEALFNDTMLSRDHTVSCATCHAAHLVFADRRRQAVGIDGQVGRRNTPALFGINLWTSLFWDGRANSAQHQALFPVSDPKEMDLPVAELVKRVNQNEKYASAFAAAYGISEIKSVHLADAIAQFERQIPPPDTPFQQVLQRLPGEPEVAIGMLSDEQLWGLHLFRTKARCMTCHEGALLSDNQFHNTGLSYYGRKFEDLGRYEVTGLASDVGRFRTPSLLAVSHTGPWMHNGLFSSLPGVVNLYNAGGARTKRREAYDNDPLYPETTPLLVKLELTKEERSALVAFLTLL</sequence>
<dbReference type="STRING" id="634436.SAMN05216361_2916"/>
<dbReference type="Proteomes" id="UP000184520">
    <property type="component" value="Unassembled WGS sequence"/>
</dbReference>
<gene>
    <name evidence="12" type="ORF">SAMN05216361_2916</name>
</gene>
<dbReference type="Pfam" id="PF03150">
    <property type="entry name" value="CCP_MauG"/>
    <property type="match status" value="1"/>
</dbReference>
<evidence type="ECO:0000313" key="12">
    <source>
        <dbReference type="EMBL" id="SHG72809.1"/>
    </source>
</evidence>
<dbReference type="InterPro" id="IPR004852">
    <property type="entry name" value="Di-haem_cyt_c_peroxidsae"/>
</dbReference>
<feature type="domain" description="Cytochrome c" evidence="11">
    <location>
        <begin position="73"/>
        <end position="174"/>
    </location>
</feature>
<feature type="binding site" description="axial binding residue" evidence="9">
    <location>
        <position position="251"/>
    </location>
    <ligand>
        <name>heme c</name>
        <dbReference type="ChEBI" id="CHEBI:61717"/>
        <label>2</label>
    </ligand>
    <ligandPart>
        <name>Fe</name>
        <dbReference type="ChEBI" id="CHEBI:18248"/>
    </ligandPart>
</feature>
<keyword evidence="5" id="KW-0574">Periplasm</keyword>
<dbReference type="GO" id="GO:0004130">
    <property type="term" value="F:cytochrome-c peroxidase activity"/>
    <property type="evidence" value="ECO:0007669"/>
    <property type="project" value="TreeGrafter"/>
</dbReference>
<evidence type="ECO:0000313" key="13">
    <source>
        <dbReference type="Proteomes" id="UP000184520"/>
    </source>
</evidence>
<organism evidence="12 13">
    <name type="scientific">Marisediminitalea aggregata</name>
    <dbReference type="NCBI Taxonomy" id="634436"/>
    <lineage>
        <taxon>Bacteria</taxon>
        <taxon>Pseudomonadati</taxon>
        <taxon>Pseudomonadota</taxon>
        <taxon>Gammaproteobacteria</taxon>
        <taxon>Alteromonadales</taxon>
        <taxon>Alteromonadaceae</taxon>
        <taxon>Marisediminitalea</taxon>
    </lineage>
</organism>
<keyword evidence="4 10" id="KW-0732">Signal</keyword>
<dbReference type="GO" id="GO:0042597">
    <property type="term" value="C:periplasmic space"/>
    <property type="evidence" value="ECO:0007669"/>
    <property type="project" value="UniProtKB-SubCell"/>
</dbReference>
<feature type="domain" description="Cytochrome c" evidence="11">
    <location>
        <begin position="232"/>
        <end position="367"/>
    </location>
</feature>
<evidence type="ECO:0000256" key="5">
    <source>
        <dbReference type="ARBA" id="ARBA00022764"/>
    </source>
</evidence>
<protein>
    <submittedName>
        <fullName evidence="12">Cytochrome c peroxidase</fullName>
    </submittedName>
</protein>
<comment type="subcellular location">
    <subcellularLocation>
        <location evidence="1">Periplasm</location>
    </subcellularLocation>
</comment>
<dbReference type="InterPro" id="IPR051395">
    <property type="entry name" value="Cytochrome_c_Peroxidase/MauG"/>
</dbReference>
<dbReference type="PIRSF" id="PIRSF000294">
    <property type="entry name" value="Cytochrome-c_peroxidase"/>
    <property type="match status" value="1"/>
</dbReference>
<reference evidence="13" key="1">
    <citation type="submission" date="2016-11" db="EMBL/GenBank/DDBJ databases">
        <authorList>
            <person name="Varghese N."/>
            <person name="Submissions S."/>
        </authorList>
    </citation>
    <scope>NUCLEOTIDE SEQUENCE [LARGE SCALE GENOMIC DNA]</scope>
    <source>
        <strain evidence="13">CGMCC 1.8995</strain>
    </source>
</reference>
<keyword evidence="12" id="KW-0575">Peroxidase</keyword>
<name>A0A1M5M790_9ALTE</name>
<evidence type="ECO:0000256" key="9">
    <source>
        <dbReference type="PIRSR" id="PIRSR000294-2"/>
    </source>
</evidence>
<evidence type="ECO:0000256" key="2">
    <source>
        <dbReference type="ARBA" id="ARBA00022617"/>
    </source>
</evidence>
<keyword evidence="3 9" id="KW-0479">Metal-binding</keyword>
<dbReference type="GO" id="GO:0009055">
    <property type="term" value="F:electron transfer activity"/>
    <property type="evidence" value="ECO:0007669"/>
    <property type="project" value="InterPro"/>
</dbReference>
<dbReference type="SUPFAM" id="SSF46626">
    <property type="entry name" value="Cytochrome c"/>
    <property type="match status" value="2"/>
</dbReference>
<accession>A0A1M5M790</accession>
<evidence type="ECO:0000256" key="6">
    <source>
        <dbReference type="ARBA" id="ARBA00023002"/>
    </source>
</evidence>
<comment type="cofactor">
    <cofactor evidence="8">
        <name>heme</name>
        <dbReference type="ChEBI" id="CHEBI:30413"/>
    </cofactor>
    <text evidence="8">Binds 2 heme groups.</text>
</comment>
<dbReference type="InterPro" id="IPR036909">
    <property type="entry name" value="Cyt_c-like_dom_sf"/>
</dbReference>
<keyword evidence="7 9" id="KW-0408">Iron</keyword>
<comment type="PTM">
    <text evidence="8">Binds 2 heme groups per subunit.</text>
</comment>
<evidence type="ECO:0000256" key="8">
    <source>
        <dbReference type="PIRSR" id="PIRSR000294-1"/>
    </source>
</evidence>
<evidence type="ECO:0000256" key="3">
    <source>
        <dbReference type="ARBA" id="ARBA00022723"/>
    </source>
</evidence>
<feature type="signal peptide" evidence="10">
    <location>
        <begin position="1"/>
        <end position="21"/>
    </location>
</feature>
<feature type="binding site" description="covalent" evidence="8">
    <location>
        <position position="247"/>
    </location>
    <ligand>
        <name>heme c</name>
        <dbReference type="ChEBI" id="CHEBI:61717"/>
        <label>2</label>
    </ligand>
</feature>
<keyword evidence="2 8" id="KW-0349">Heme</keyword>
<proteinExistence type="predicted"/>
<evidence type="ECO:0000256" key="7">
    <source>
        <dbReference type="ARBA" id="ARBA00023004"/>
    </source>
</evidence>
<dbReference type="PANTHER" id="PTHR30600">
    <property type="entry name" value="CYTOCHROME C PEROXIDASE-RELATED"/>
    <property type="match status" value="1"/>
</dbReference>
<feature type="binding site" description="covalent" evidence="8">
    <location>
        <position position="250"/>
    </location>
    <ligand>
        <name>heme c</name>
        <dbReference type="ChEBI" id="CHEBI:61717"/>
        <label>2</label>
    </ligand>
</feature>
<dbReference type="Gene3D" id="1.10.760.10">
    <property type="entry name" value="Cytochrome c-like domain"/>
    <property type="match status" value="2"/>
</dbReference>
<keyword evidence="6" id="KW-0560">Oxidoreductase</keyword>
<feature type="binding site" description="covalent" evidence="8">
    <location>
        <position position="95"/>
    </location>
    <ligand>
        <name>heme c</name>
        <dbReference type="ChEBI" id="CHEBI:61717"/>
        <label>1</label>
    </ligand>
</feature>
<dbReference type="InterPro" id="IPR026259">
    <property type="entry name" value="MauG/Cytc_peroxidase"/>
</dbReference>
<dbReference type="GO" id="GO:0020037">
    <property type="term" value="F:heme binding"/>
    <property type="evidence" value="ECO:0007669"/>
    <property type="project" value="InterPro"/>
</dbReference>
<dbReference type="RefSeq" id="WP_245819207.1">
    <property type="nucleotide sequence ID" value="NZ_FQWD01000004.1"/>
</dbReference>
<dbReference type="EMBL" id="FQWD01000004">
    <property type="protein sequence ID" value="SHG72809.1"/>
    <property type="molecule type" value="Genomic_DNA"/>
</dbReference>
<evidence type="ECO:0000256" key="10">
    <source>
        <dbReference type="SAM" id="SignalP"/>
    </source>
</evidence>
<feature type="chain" id="PRO_5012341416" evidence="10">
    <location>
        <begin position="22"/>
        <end position="367"/>
    </location>
</feature>
<dbReference type="GO" id="GO:0046872">
    <property type="term" value="F:metal ion binding"/>
    <property type="evidence" value="ECO:0007669"/>
    <property type="project" value="UniProtKB-KW"/>
</dbReference>
<feature type="binding site" description="covalent" evidence="8">
    <location>
        <position position="98"/>
    </location>
    <ligand>
        <name>heme c</name>
        <dbReference type="ChEBI" id="CHEBI:61717"/>
        <label>1</label>
    </ligand>
</feature>
<evidence type="ECO:0000256" key="1">
    <source>
        <dbReference type="ARBA" id="ARBA00004418"/>
    </source>
</evidence>
<dbReference type="PROSITE" id="PS51007">
    <property type="entry name" value="CYTC"/>
    <property type="match status" value="2"/>
</dbReference>
<dbReference type="AlphaFoldDB" id="A0A1M5M790"/>
<evidence type="ECO:0000256" key="4">
    <source>
        <dbReference type="ARBA" id="ARBA00022729"/>
    </source>
</evidence>
<keyword evidence="13" id="KW-1185">Reference proteome</keyword>